<evidence type="ECO:0000259" key="11">
    <source>
        <dbReference type="PROSITE" id="PS50111"/>
    </source>
</evidence>
<keyword evidence="2" id="KW-1003">Cell membrane</keyword>
<evidence type="ECO:0000313" key="14">
    <source>
        <dbReference type="Proteomes" id="UP001595741"/>
    </source>
</evidence>
<evidence type="ECO:0000256" key="3">
    <source>
        <dbReference type="ARBA" id="ARBA00022481"/>
    </source>
</evidence>
<dbReference type="RefSeq" id="WP_386091814.1">
    <property type="nucleotide sequence ID" value="NZ_JBHRXN010000031.1"/>
</dbReference>
<comment type="subcellular location">
    <subcellularLocation>
        <location evidence="1">Cell membrane</location>
        <topology evidence="1">Multi-pass membrane protein</topology>
    </subcellularLocation>
</comment>
<organism evidence="13 14">
    <name type="scientific">Vogesella facilis</name>
    <dbReference type="NCBI Taxonomy" id="1655232"/>
    <lineage>
        <taxon>Bacteria</taxon>
        <taxon>Pseudomonadati</taxon>
        <taxon>Pseudomonadota</taxon>
        <taxon>Betaproteobacteria</taxon>
        <taxon>Neisseriales</taxon>
        <taxon>Chromobacteriaceae</taxon>
        <taxon>Vogesella</taxon>
    </lineage>
</organism>
<keyword evidence="5" id="KW-0812">Transmembrane</keyword>
<dbReference type="InterPro" id="IPR001610">
    <property type="entry name" value="PAC"/>
</dbReference>
<evidence type="ECO:0000256" key="10">
    <source>
        <dbReference type="SAM" id="Coils"/>
    </source>
</evidence>
<dbReference type="Proteomes" id="UP001595741">
    <property type="component" value="Unassembled WGS sequence"/>
</dbReference>
<gene>
    <name evidence="13" type="ORF">ACFOLG_11370</name>
</gene>
<feature type="coiled-coil region" evidence="10">
    <location>
        <begin position="40"/>
        <end position="102"/>
    </location>
</feature>
<comment type="caution">
    <text evidence="13">The sequence shown here is derived from an EMBL/GenBank/DDBJ whole genome shotgun (WGS) entry which is preliminary data.</text>
</comment>
<protein>
    <submittedName>
        <fullName evidence="13">Methyl-accepting chemotaxis protein</fullName>
    </submittedName>
</protein>
<keyword evidence="10" id="KW-0175">Coiled coil</keyword>
<keyword evidence="3" id="KW-0488">Methylation</keyword>
<dbReference type="CDD" id="cd00130">
    <property type="entry name" value="PAS"/>
    <property type="match status" value="1"/>
</dbReference>
<evidence type="ECO:0000256" key="2">
    <source>
        <dbReference type="ARBA" id="ARBA00022475"/>
    </source>
</evidence>
<dbReference type="PROSITE" id="PS50113">
    <property type="entry name" value="PAC"/>
    <property type="match status" value="1"/>
</dbReference>
<evidence type="ECO:0000256" key="8">
    <source>
        <dbReference type="ARBA" id="ARBA00023224"/>
    </source>
</evidence>
<dbReference type="InterPro" id="IPR004089">
    <property type="entry name" value="MCPsignal_dom"/>
</dbReference>
<dbReference type="InterPro" id="IPR000700">
    <property type="entry name" value="PAS-assoc_C"/>
</dbReference>
<dbReference type="SUPFAM" id="SSF55785">
    <property type="entry name" value="PYP-like sensor domain (PAS domain)"/>
    <property type="match status" value="1"/>
</dbReference>
<accession>A0ABV7RH93</accession>
<dbReference type="InterPro" id="IPR000014">
    <property type="entry name" value="PAS"/>
</dbReference>
<keyword evidence="4" id="KW-0145">Chemotaxis</keyword>
<evidence type="ECO:0000256" key="5">
    <source>
        <dbReference type="ARBA" id="ARBA00022692"/>
    </source>
</evidence>
<feature type="domain" description="PAC" evidence="12">
    <location>
        <begin position="198"/>
        <end position="250"/>
    </location>
</feature>
<evidence type="ECO:0000259" key="12">
    <source>
        <dbReference type="PROSITE" id="PS50113"/>
    </source>
</evidence>
<dbReference type="Gene3D" id="3.30.450.20">
    <property type="entry name" value="PAS domain"/>
    <property type="match status" value="1"/>
</dbReference>
<dbReference type="SMART" id="SM00086">
    <property type="entry name" value="PAC"/>
    <property type="match status" value="1"/>
</dbReference>
<dbReference type="InterPro" id="IPR013655">
    <property type="entry name" value="PAS_fold_3"/>
</dbReference>
<keyword evidence="8 9" id="KW-0807">Transducer</keyword>
<reference evidence="14" key="1">
    <citation type="journal article" date="2019" name="Int. J. Syst. Evol. Microbiol.">
        <title>The Global Catalogue of Microorganisms (GCM) 10K type strain sequencing project: providing services to taxonomists for standard genome sequencing and annotation.</title>
        <authorList>
            <consortium name="The Broad Institute Genomics Platform"/>
            <consortium name="The Broad Institute Genome Sequencing Center for Infectious Disease"/>
            <person name="Wu L."/>
            <person name="Ma J."/>
        </authorList>
    </citation>
    <scope>NUCLEOTIDE SEQUENCE [LARGE SCALE GENOMIC DNA]</scope>
    <source>
        <strain evidence="14">KCTC 42742</strain>
    </source>
</reference>
<dbReference type="Gene3D" id="6.10.250.3200">
    <property type="match status" value="1"/>
</dbReference>
<dbReference type="PANTHER" id="PTHR32089:SF39">
    <property type="entry name" value="METHYL-ACCEPTING CHEMOTAXIS PROTEIN HLYB"/>
    <property type="match status" value="1"/>
</dbReference>
<dbReference type="SUPFAM" id="SSF58104">
    <property type="entry name" value="Methyl-accepting chemotaxis protein (MCP) signaling domain"/>
    <property type="match status" value="1"/>
</dbReference>
<evidence type="ECO:0000256" key="7">
    <source>
        <dbReference type="ARBA" id="ARBA00023136"/>
    </source>
</evidence>
<evidence type="ECO:0000256" key="1">
    <source>
        <dbReference type="ARBA" id="ARBA00004651"/>
    </source>
</evidence>
<evidence type="ECO:0000256" key="6">
    <source>
        <dbReference type="ARBA" id="ARBA00022989"/>
    </source>
</evidence>
<keyword evidence="7" id="KW-0472">Membrane</keyword>
<name>A0ABV7RH93_9NEIS</name>
<feature type="domain" description="Methyl-accepting transducer" evidence="11">
    <location>
        <begin position="253"/>
        <end position="318"/>
    </location>
</feature>
<dbReference type="Pfam" id="PF08447">
    <property type="entry name" value="PAS_3"/>
    <property type="match status" value="1"/>
</dbReference>
<evidence type="ECO:0000256" key="9">
    <source>
        <dbReference type="PROSITE-ProRule" id="PRU00284"/>
    </source>
</evidence>
<dbReference type="InterPro" id="IPR035965">
    <property type="entry name" value="PAS-like_dom_sf"/>
</dbReference>
<keyword evidence="14" id="KW-1185">Reference proteome</keyword>
<keyword evidence="6" id="KW-1133">Transmembrane helix</keyword>
<dbReference type="PANTHER" id="PTHR32089">
    <property type="entry name" value="METHYL-ACCEPTING CHEMOTAXIS PROTEIN MCPB"/>
    <property type="match status" value="1"/>
</dbReference>
<dbReference type="EMBL" id="JBHRXN010000031">
    <property type="protein sequence ID" value="MFC3532784.1"/>
    <property type="molecule type" value="Genomic_DNA"/>
</dbReference>
<proteinExistence type="predicted"/>
<evidence type="ECO:0000313" key="13">
    <source>
        <dbReference type="EMBL" id="MFC3532784.1"/>
    </source>
</evidence>
<evidence type="ECO:0000256" key="4">
    <source>
        <dbReference type="ARBA" id="ARBA00022500"/>
    </source>
</evidence>
<dbReference type="PROSITE" id="PS50111">
    <property type="entry name" value="CHEMOTAXIS_TRANSDUC_2"/>
    <property type="match status" value="1"/>
</dbReference>
<sequence length="334" mass="38315">MLGIGKHRKTLLQLTDYLEHLVRDSDKAFVHPEQSLPYELRVALQELQGQLRELRRQQQELAQLRLDAAQWRQQATAQGDELAQLQHQLKDVQARLEASRLENFQLNQLYLGMKTEFDEFNLASEALTEGFWVFYVVDGDPNHARNRIKFSAQYRNLLQFDKDEFPNSWESWLKCIHPDDVTLVQRAYDLHLQRDAPYAVEFRMRTKHRGYVWFRERAATVRDSHGVVTHSAGALRDISHEKEAAALQLAERQRVEENMGKILSFSSVIRDISKQTNLLALNAGIESARAGEAGRGFAVVAEEVGKLALQTARATSEIIKMAEEQRAPEAGNRL</sequence>
<dbReference type="Pfam" id="PF00015">
    <property type="entry name" value="MCPsignal"/>
    <property type="match status" value="1"/>
</dbReference>